<sequence>MKKITLLCLVLLSLYSCAEKKEKTPMQTNQEDELDKKWWKEAIVYQIYPRSFQDTDGDGVGDLKGIIERLDYVKSLGVTAVWLNPIYSSPNDDNGYDVSDYRDIMSDFGTMEDFDTMLAEMHARDIKLVMDIVVNHSSDEHPWFKESRSSRDNPYRDYYHWWPAEKGEPPYRYSLFDAEGNAWKYDEQTDAYYLHYFSQKQPDLNWENPKVRQEVYDIMKFWADKGVDGFRLDAFQFAAKDTTFPKFPDGFEKNFIQYYAVQEGLHDYLKEMNAEVFSKYDVMSVAEGAGRTLEEAHELVDADRNEINMAYAFDGVDIPKVDGYELATFKETFTKWDSAFAKKGWISIFLSNHDQARMVSRYANDSLPFRAPSAKMLNTFILSMRGTPYCYFGDELGMTNNPKLQEIEDFKDIAAINGYKKAQKQGEDMDEYMRNLRFGSRDHGRTPMQWDDSQNAGFTTGTPWLPLNPNYTTVNVQAEEENPQSVLNHFKKMTALRKNNEVLIYGDYELIQKEHKQVYAYTRSLDNQNMMVLLNFSDTEAAVGINDLHTYGDPLINNYDSFEKTGTSAVLKPYQAVILAKN</sequence>
<evidence type="ECO:0000313" key="7">
    <source>
        <dbReference type="Proteomes" id="UP000229433"/>
    </source>
</evidence>
<dbReference type="Pfam" id="PF00128">
    <property type="entry name" value="Alpha-amylase"/>
    <property type="match status" value="1"/>
</dbReference>
<dbReference type="Proteomes" id="UP000229433">
    <property type="component" value="Unassembled WGS sequence"/>
</dbReference>
<evidence type="ECO:0000259" key="5">
    <source>
        <dbReference type="SMART" id="SM00642"/>
    </source>
</evidence>
<proteinExistence type="inferred from homology"/>
<dbReference type="Gene3D" id="3.90.400.10">
    <property type="entry name" value="Oligo-1,6-glucosidase, Domain 2"/>
    <property type="match status" value="1"/>
</dbReference>
<gene>
    <name evidence="6" type="ORF">CJ305_13940</name>
</gene>
<dbReference type="GO" id="GO:0004556">
    <property type="term" value="F:alpha-amylase activity"/>
    <property type="evidence" value="ECO:0007669"/>
    <property type="project" value="TreeGrafter"/>
</dbReference>
<dbReference type="InterPro" id="IPR045857">
    <property type="entry name" value="O16G_dom_2"/>
</dbReference>
<evidence type="ECO:0000256" key="4">
    <source>
        <dbReference type="SAM" id="SignalP"/>
    </source>
</evidence>
<evidence type="ECO:0000313" key="6">
    <source>
        <dbReference type="EMBL" id="PHQ28607.1"/>
    </source>
</evidence>
<feature type="chain" id="PRO_5013572100" evidence="4">
    <location>
        <begin position="19"/>
        <end position="582"/>
    </location>
</feature>
<dbReference type="InterPro" id="IPR056300">
    <property type="entry name" value="SusG-like_C"/>
</dbReference>
<dbReference type="OrthoDB" id="9806009at2"/>
<accession>A0A2G1VPB1</accession>
<dbReference type="InterPro" id="IPR017853">
    <property type="entry name" value="GH"/>
</dbReference>
<organism evidence="6 7">
    <name type="scientific">Leeuwenhoekiella nanhaiensis</name>
    <dbReference type="NCBI Taxonomy" id="1655491"/>
    <lineage>
        <taxon>Bacteria</taxon>
        <taxon>Pseudomonadati</taxon>
        <taxon>Bacteroidota</taxon>
        <taxon>Flavobacteriia</taxon>
        <taxon>Flavobacteriales</taxon>
        <taxon>Flavobacteriaceae</taxon>
        <taxon>Leeuwenhoekiella</taxon>
    </lineage>
</organism>
<keyword evidence="7" id="KW-1185">Reference proteome</keyword>
<evidence type="ECO:0000256" key="1">
    <source>
        <dbReference type="ARBA" id="ARBA00008061"/>
    </source>
</evidence>
<evidence type="ECO:0000256" key="2">
    <source>
        <dbReference type="ARBA" id="ARBA00022801"/>
    </source>
</evidence>
<dbReference type="RefSeq" id="WP_099646899.1">
    <property type="nucleotide sequence ID" value="NZ_KZ319294.1"/>
</dbReference>
<dbReference type="Gene3D" id="3.20.20.80">
    <property type="entry name" value="Glycosidases"/>
    <property type="match status" value="1"/>
</dbReference>
<dbReference type="SUPFAM" id="SSF51445">
    <property type="entry name" value="(Trans)glycosidases"/>
    <property type="match status" value="1"/>
</dbReference>
<keyword evidence="2" id="KW-0378">Hydrolase</keyword>
<feature type="signal peptide" evidence="4">
    <location>
        <begin position="1"/>
        <end position="18"/>
    </location>
</feature>
<dbReference type="InterPro" id="IPR013780">
    <property type="entry name" value="Glyco_hydro_b"/>
</dbReference>
<dbReference type="FunFam" id="3.20.20.80:FF:000064">
    <property type="entry name" value="Oligo-1,6-glucosidase"/>
    <property type="match status" value="2"/>
</dbReference>
<dbReference type="EMBL" id="NQXA01000012">
    <property type="protein sequence ID" value="PHQ28607.1"/>
    <property type="molecule type" value="Genomic_DNA"/>
</dbReference>
<reference evidence="6 7" key="1">
    <citation type="submission" date="2017-08" db="EMBL/GenBank/DDBJ databases">
        <title>The whole genome shortgun sequences of strain Leeuwenhoekiella nanhaiensis G18 from the South China Sea.</title>
        <authorList>
            <person name="Liu Q."/>
        </authorList>
    </citation>
    <scope>NUCLEOTIDE SEQUENCE [LARGE SCALE GENOMIC DNA]</scope>
    <source>
        <strain evidence="6 7">G18</strain>
    </source>
</reference>
<dbReference type="NCBIfam" id="NF008183">
    <property type="entry name" value="PRK10933.1"/>
    <property type="match status" value="1"/>
</dbReference>
<dbReference type="GO" id="GO:0009313">
    <property type="term" value="P:oligosaccharide catabolic process"/>
    <property type="evidence" value="ECO:0007669"/>
    <property type="project" value="TreeGrafter"/>
</dbReference>
<dbReference type="SMART" id="SM00642">
    <property type="entry name" value="Aamy"/>
    <property type="match status" value="1"/>
</dbReference>
<dbReference type="Pfam" id="PF23915">
    <property type="entry name" value="SusG_C"/>
    <property type="match status" value="1"/>
</dbReference>
<comment type="similarity">
    <text evidence="1">Belongs to the glycosyl hydrolase 13 family.</text>
</comment>
<dbReference type="PROSITE" id="PS51257">
    <property type="entry name" value="PROKAR_LIPOPROTEIN"/>
    <property type="match status" value="1"/>
</dbReference>
<dbReference type="Gene3D" id="2.60.40.1180">
    <property type="entry name" value="Golgi alpha-mannosidase II"/>
    <property type="match status" value="1"/>
</dbReference>
<dbReference type="AlphaFoldDB" id="A0A2G1VPB1"/>
<comment type="caution">
    <text evidence="6">The sequence shown here is derived from an EMBL/GenBank/DDBJ whole genome shotgun (WGS) entry which is preliminary data.</text>
</comment>
<dbReference type="SUPFAM" id="SSF51011">
    <property type="entry name" value="Glycosyl hydrolase domain"/>
    <property type="match status" value="1"/>
</dbReference>
<feature type="domain" description="Glycosyl hydrolase family 13 catalytic" evidence="5">
    <location>
        <begin position="46"/>
        <end position="445"/>
    </location>
</feature>
<name>A0A2G1VPB1_9FLAO</name>
<protein>
    <submittedName>
        <fullName evidence="6">Alpha-glucosidase</fullName>
    </submittedName>
</protein>
<keyword evidence="3" id="KW-0326">Glycosidase</keyword>
<dbReference type="CDD" id="cd11333">
    <property type="entry name" value="AmyAc_SI_OligoGlu_DGase"/>
    <property type="match status" value="1"/>
</dbReference>
<dbReference type="FunFam" id="2.60.40.1180:FF:000007">
    <property type="entry name" value="Sucrose isomerase"/>
    <property type="match status" value="1"/>
</dbReference>
<dbReference type="PANTHER" id="PTHR10357">
    <property type="entry name" value="ALPHA-AMYLASE FAMILY MEMBER"/>
    <property type="match status" value="1"/>
</dbReference>
<dbReference type="PANTHER" id="PTHR10357:SF184">
    <property type="entry name" value="OLIGO-1,6-GLUCOSIDASE 1"/>
    <property type="match status" value="1"/>
</dbReference>
<keyword evidence="4" id="KW-0732">Signal</keyword>
<dbReference type="InterPro" id="IPR006047">
    <property type="entry name" value="GH13_cat_dom"/>
</dbReference>
<evidence type="ECO:0000256" key="3">
    <source>
        <dbReference type="ARBA" id="ARBA00023295"/>
    </source>
</evidence>